<dbReference type="PaxDb" id="1148-1652549"/>
<evidence type="ECO:0000313" key="2">
    <source>
        <dbReference type="EMBL" id="BAA17470.1"/>
    </source>
</evidence>
<accession>P73430</accession>
<keyword evidence="3" id="KW-1185">Reference proteome</keyword>
<name>P73430_SYNY3</name>
<dbReference type="eggNOG" id="ENOG50330GS">
    <property type="taxonomic scope" value="Bacteria"/>
</dbReference>
<dbReference type="IntAct" id="P73430">
    <property type="interactions" value="2"/>
</dbReference>
<dbReference type="EnsemblBacteria" id="BAA17470">
    <property type="protein sequence ID" value="BAA17470"/>
    <property type="gene ID" value="BAA17470"/>
</dbReference>
<gene>
    <name evidence="2" type="ordered locus">slr1544</name>
</gene>
<reference evidence="2 3" key="1">
    <citation type="journal article" date="1995" name="DNA Res.">
        <title>Sequence analysis of the genome of the unicellular cyanobacterium Synechocystis sp. strain PCC6803. I. Sequence features in the 1 Mb region from map positions 64% to 92% of the genome.</title>
        <authorList>
            <person name="Kaneko T."/>
            <person name="Tanaka A."/>
            <person name="Sato S."/>
            <person name="Kotani H."/>
            <person name="Sazuka T."/>
            <person name="Miyajima N."/>
            <person name="Sugiura M."/>
            <person name="Tabata S."/>
        </authorList>
    </citation>
    <scope>NUCLEOTIDE SEQUENCE [LARGE SCALE GENOMIC DNA]</scope>
    <source>
        <strain evidence="3">ATCC 27184 / PCC 6803 / Kazusa</strain>
    </source>
</reference>
<evidence type="ECO:0000256" key="1">
    <source>
        <dbReference type="SAM" id="Phobius"/>
    </source>
</evidence>
<feature type="transmembrane region" description="Helical" evidence="1">
    <location>
        <begin position="77"/>
        <end position="96"/>
    </location>
</feature>
<dbReference type="EMBL" id="BA000022">
    <property type="protein sequence ID" value="BAA17470.1"/>
    <property type="molecule type" value="Genomic_DNA"/>
</dbReference>
<protein>
    <submittedName>
        <fullName evidence="2">Slr1544 protein</fullName>
    </submittedName>
</protein>
<keyword evidence="1" id="KW-1133">Transmembrane helix</keyword>
<dbReference type="InParanoid" id="P73430"/>
<keyword evidence="1" id="KW-0472">Membrane</keyword>
<reference evidence="2 3" key="2">
    <citation type="journal article" date="1996" name="DNA Res.">
        <title>Sequence analysis of the genome of the unicellular cyanobacterium Synechocystis sp. strain PCC6803. II. Sequence determination of the entire genome and assignment of potential protein-coding regions.</title>
        <authorList>
            <person name="Kaneko T."/>
            <person name="Sato S."/>
            <person name="Kotani H."/>
            <person name="Tanaka A."/>
            <person name="Asamizu E."/>
            <person name="Nakamura Y."/>
            <person name="Miyajima N."/>
            <person name="Hirosawa M."/>
            <person name="Sugiura M."/>
            <person name="Sasamoto S."/>
            <person name="Kimura T."/>
            <person name="Hosouchi T."/>
            <person name="Matsuno A."/>
            <person name="Muraki A."/>
            <person name="Nakazaki N."/>
            <person name="Naruo K."/>
            <person name="Okumura S."/>
            <person name="Shimpo S."/>
            <person name="Takeuchi C."/>
            <person name="Wada T."/>
            <person name="Watanabe A."/>
            <person name="Yamada M."/>
            <person name="Yasuda M."/>
            <person name="Tabata S."/>
        </authorList>
    </citation>
    <scope>NUCLEOTIDE SEQUENCE [LARGE SCALE GENOMIC DNA]</scope>
    <source>
        <strain evidence="3">ATCC 27184 / PCC 6803 / Kazusa</strain>
    </source>
</reference>
<dbReference type="PIR" id="S77367">
    <property type="entry name" value="S77367"/>
</dbReference>
<dbReference type="KEGG" id="syn:slr1544"/>
<dbReference type="AlphaFoldDB" id="P73430"/>
<proteinExistence type="predicted"/>
<sequence>MNYQRTALGTVKIEQIRGKTMNADTDIYQNKDLFAPVVFRKDFNQFAPINGNQAWSLFFTAGQEDKQLGNSPEFGRFFTNTLFAIGAATFIWGYFFSRWADFL</sequence>
<keyword evidence="1" id="KW-0812">Transmembrane</keyword>
<evidence type="ECO:0000313" key="3">
    <source>
        <dbReference type="Proteomes" id="UP000001425"/>
    </source>
</evidence>
<dbReference type="Proteomes" id="UP000001425">
    <property type="component" value="Chromosome"/>
</dbReference>
<dbReference type="STRING" id="1148.gene:10498334"/>
<organism evidence="2 3">
    <name type="scientific">Synechocystis sp. (strain ATCC 27184 / PCC 6803 / Kazusa)</name>
    <dbReference type="NCBI Taxonomy" id="1111708"/>
    <lineage>
        <taxon>Bacteria</taxon>
        <taxon>Bacillati</taxon>
        <taxon>Cyanobacteriota</taxon>
        <taxon>Cyanophyceae</taxon>
        <taxon>Synechococcales</taxon>
        <taxon>Merismopediaceae</taxon>
        <taxon>Synechocystis</taxon>
    </lineage>
</organism>